<sequence>MERVNALLKVGMIGMGRMGNHHGQKLNGIDDVEITATCTSPVQNVPLLNQQEPKLYHDCDDMLENEELDIVYICTPTMSHAEIAKKIIDKRLNLFLEKPLTMNLIDAWDLVTRVKQTDIICTIGYMYRYRNIVNKMEKMFNNKPISLLNGYWYWTVPPVSHIKDKDIGGGPVVDQLTHIIDLCRLFAGEVKSVNARYTLNTRKNESFNNWDGYVLNLEFESGAVASLSGTLSLFEALGEQSMLDNVVLDVFAKDLFGRFTPSKLTMYTDGKMDIFEDYTGEINDEFIKACRENNADLIKSPIEEAMKTLAVTLAANASNETGETIVMDDFYKKELGFNPFTSEVAKS</sequence>
<dbReference type="Pfam" id="PF22725">
    <property type="entry name" value="GFO_IDH_MocA_C3"/>
    <property type="match status" value="1"/>
</dbReference>
<protein>
    <recommendedName>
        <fullName evidence="5">Oxidoreductase</fullName>
    </recommendedName>
</protein>
<accession>A0A265N7Q0</accession>
<evidence type="ECO:0000259" key="2">
    <source>
        <dbReference type="Pfam" id="PF22725"/>
    </source>
</evidence>
<keyword evidence="4" id="KW-1185">Reference proteome</keyword>
<dbReference type="InterPro" id="IPR036291">
    <property type="entry name" value="NAD(P)-bd_dom_sf"/>
</dbReference>
<name>A0A265N7Q0_9BACI</name>
<dbReference type="SUPFAM" id="SSF51735">
    <property type="entry name" value="NAD(P)-binding Rossmann-fold domains"/>
    <property type="match status" value="1"/>
</dbReference>
<gene>
    <name evidence="3" type="ORF">CIL03_12810</name>
</gene>
<dbReference type="InterPro" id="IPR055170">
    <property type="entry name" value="GFO_IDH_MocA-like_dom"/>
</dbReference>
<feature type="domain" description="GFO/IDH/MocA-like oxidoreductase" evidence="2">
    <location>
        <begin position="152"/>
        <end position="230"/>
    </location>
</feature>
<dbReference type="Gene3D" id="3.30.360.10">
    <property type="entry name" value="Dihydrodipicolinate Reductase, domain 2"/>
    <property type="match status" value="1"/>
</dbReference>
<evidence type="ECO:0000259" key="1">
    <source>
        <dbReference type="Pfam" id="PF01408"/>
    </source>
</evidence>
<organism evidence="3 4">
    <name type="scientific">Virgibacillus indicus</name>
    <dbReference type="NCBI Taxonomy" id="2024554"/>
    <lineage>
        <taxon>Bacteria</taxon>
        <taxon>Bacillati</taxon>
        <taxon>Bacillota</taxon>
        <taxon>Bacilli</taxon>
        <taxon>Bacillales</taxon>
        <taxon>Bacillaceae</taxon>
        <taxon>Virgibacillus</taxon>
    </lineage>
</organism>
<dbReference type="AlphaFoldDB" id="A0A265N7Q0"/>
<dbReference type="SUPFAM" id="SSF55347">
    <property type="entry name" value="Glyceraldehyde-3-phosphate dehydrogenase-like, C-terminal domain"/>
    <property type="match status" value="1"/>
</dbReference>
<comment type="caution">
    <text evidence="3">The sequence shown here is derived from an EMBL/GenBank/DDBJ whole genome shotgun (WGS) entry which is preliminary data.</text>
</comment>
<dbReference type="PANTHER" id="PTHR43377:SF1">
    <property type="entry name" value="BILIVERDIN REDUCTASE A"/>
    <property type="match status" value="1"/>
</dbReference>
<dbReference type="Proteomes" id="UP000216498">
    <property type="component" value="Unassembled WGS sequence"/>
</dbReference>
<dbReference type="PANTHER" id="PTHR43377">
    <property type="entry name" value="BILIVERDIN REDUCTASE A"/>
    <property type="match status" value="1"/>
</dbReference>
<dbReference type="Gene3D" id="3.40.50.720">
    <property type="entry name" value="NAD(P)-binding Rossmann-like Domain"/>
    <property type="match status" value="1"/>
</dbReference>
<dbReference type="InterPro" id="IPR000683">
    <property type="entry name" value="Gfo/Idh/MocA-like_OxRdtase_N"/>
</dbReference>
<evidence type="ECO:0000313" key="3">
    <source>
        <dbReference type="EMBL" id="OZU88013.1"/>
    </source>
</evidence>
<proteinExistence type="predicted"/>
<evidence type="ECO:0008006" key="5">
    <source>
        <dbReference type="Google" id="ProtNLM"/>
    </source>
</evidence>
<feature type="domain" description="Gfo/Idh/MocA-like oxidoreductase N-terminal" evidence="1">
    <location>
        <begin position="8"/>
        <end position="125"/>
    </location>
</feature>
<dbReference type="EMBL" id="NPMS01000006">
    <property type="protein sequence ID" value="OZU88013.1"/>
    <property type="molecule type" value="Genomic_DNA"/>
</dbReference>
<dbReference type="Pfam" id="PF01408">
    <property type="entry name" value="GFO_IDH_MocA"/>
    <property type="match status" value="1"/>
</dbReference>
<evidence type="ECO:0000313" key="4">
    <source>
        <dbReference type="Proteomes" id="UP000216498"/>
    </source>
</evidence>
<reference evidence="3 4" key="1">
    <citation type="submission" date="2017-08" db="EMBL/GenBank/DDBJ databases">
        <title>Virgibacillus indicus sp. nov. and Virgibacillus profoundi sp. nov, two moderately halophilic bacteria isolated from marine sediment by using the Microfluidic Streak Plate.</title>
        <authorList>
            <person name="Xu B."/>
            <person name="Hu B."/>
            <person name="Wang J."/>
            <person name="Zhu Y."/>
            <person name="Huang L."/>
            <person name="Du W."/>
            <person name="Huang Y."/>
        </authorList>
    </citation>
    <scope>NUCLEOTIDE SEQUENCE [LARGE SCALE GENOMIC DNA]</scope>
    <source>
        <strain evidence="3 4">IO3-P2-C2</strain>
    </source>
</reference>
<dbReference type="OrthoDB" id="9815825at2"/>
<dbReference type="InterPro" id="IPR051450">
    <property type="entry name" value="Gfo/Idh/MocA_Oxidoreductases"/>
</dbReference>
<dbReference type="GO" id="GO:0000166">
    <property type="term" value="F:nucleotide binding"/>
    <property type="evidence" value="ECO:0007669"/>
    <property type="project" value="InterPro"/>
</dbReference>